<sequence>MRALVIVGLFAAAALAGWLWWHGSFDSYRQNSGEMFVRVGDYRAAHLPSSAYAGHYLPYALFALWAYDRDGGEGPPKLQELLTRPAPNDPALARVTAELLGGWSAGWALIEQGEGPLPCPEGERGCGGKALGGLGYKVFGNQDRNEIVVAFRGTDFREADDWMANFRWVTRFLPYDDQYRQVQRHIGPILDRALAVHGRPNPRIVAVGHSLGGGLAQQAAYKDGRIREVYAFDPSTVTGYYDPGVNGPQNAVGLVIDRVYQRGEILAYLRFLMTQLYPVDAFNPQIRTVRFSFGARGHGIAKHSMADLAAGLLEAAGPPVEWSTRARPLPVPSGADPGDSWIERVLARILPK</sequence>
<dbReference type="InterPro" id="IPR029058">
    <property type="entry name" value="AB_hydrolase_fold"/>
</dbReference>
<dbReference type="Proteomes" id="UP000248134">
    <property type="component" value="Unassembled WGS sequence"/>
</dbReference>
<comment type="caution">
    <text evidence="1">The sequence shown here is derived from an EMBL/GenBank/DDBJ whole genome shotgun (WGS) entry which is preliminary data.</text>
</comment>
<accession>A0A323UL84</accession>
<dbReference type="EMBL" id="QKQS01000013">
    <property type="protein sequence ID" value="PZA12330.1"/>
    <property type="molecule type" value="Genomic_DNA"/>
</dbReference>
<dbReference type="Pfam" id="PF26363">
    <property type="entry name" value="Phospholipase-like"/>
    <property type="match status" value="1"/>
</dbReference>
<organism evidence="1 2">
    <name type="scientific">Rhodopseudomonas palustris</name>
    <dbReference type="NCBI Taxonomy" id="1076"/>
    <lineage>
        <taxon>Bacteria</taxon>
        <taxon>Pseudomonadati</taxon>
        <taxon>Pseudomonadota</taxon>
        <taxon>Alphaproteobacteria</taxon>
        <taxon>Hyphomicrobiales</taxon>
        <taxon>Nitrobacteraceae</taxon>
        <taxon>Rhodopseudomonas</taxon>
    </lineage>
</organism>
<dbReference type="Gene3D" id="3.40.50.1820">
    <property type="entry name" value="alpha/beta hydrolase"/>
    <property type="match status" value="1"/>
</dbReference>
<proteinExistence type="predicted"/>
<gene>
    <name evidence="1" type="ORF">DNX69_10085</name>
</gene>
<dbReference type="AlphaFoldDB" id="A0A323UL84"/>
<name>A0A323UL84_RHOPL</name>
<dbReference type="RefSeq" id="WP_110785842.1">
    <property type="nucleotide sequence ID" value="NZ_QKQS01000013.1"/>
</dbReference>
<dbReference type="SUPFAM" id="SSF53474">
    <property type="entry name" value="alpha/beta-Hydrolases"/>
    <property type="match status" value="1"/>
</dbReference>
<reference evidence="1 2" key="1">
    <citation type="submission" date="2018-06" db="EMBL/GenBank/DDBJ databases">
        <title>Draft Whole-Genome Sequence of the purple photosynthetic bacterium Rhodospeudomonas palustris XCP.</title>
        <authorList>
            <person name="Rayyan A."/>
            <person name="Meyer T.E."/>
            <person name="Kyndt J.A."/>
        </authorList>
    </citation>
    <scope>NUCLEOTIDE SEQUENCE [LARGE SCALE GENOMIC DNA]</scope>
    <source>
        <strain evidence="1 2">XCP</strain>
    </source>
</reference>
<dbReference type="OrthoDB" id="8446566at2"/>
<evidence type="ECO:0000313" key="1">
    <source>
        <dbReference type="EMBL" id="PZA12330.1"/>
    </source>
</evidence>
<protein>
    <submittedName>
        <fullName evidence="1">Lipase</fullName>
    </submittedName>
</protein>
<evidence type="ECO:0000313" key="2">
    <source>
        <dbReference type="Proteomes" id="UP000248134"/>
    </source>
</evidence>